<dbReference type="InterPro" id="IPR011010">
    <property type="entry name" value="DNA_brk_join_enz"/>
</dbReference>
<proteinExistence type="predicted"/>
<evidence type="ECO:0000313" key="1">
    <source>
        <dbReference type="EMBL" id="ETV70825.1"/>
    </source>
</evidence>
<dbReference type="EMBL" id="KI913163">
    <property type="protein sequence ID" value="ETV70825.1"/>
    <property type="molecule type" value="Genomic_DNA"/>
</dbReference>
<gene>
    <name evidence="1" type="ORF">H257_13615</name>
</gene>
<dbReference type="VEuPathDB" id="FungiDB:H257_13615"/>
<dbReference type="AlphaFoldDB" id="W4FTI4"/>
<reference evidence="1" key="1">
    <citation type="submission" date="2013-12" db="EMBL/GenBank/DDBJ databases">
        <title>The Genome Sequence of Aphanomyces astaci APO3.</title>
        <authorList>
            <consortium name="The Broad Institute Genomics Platform"/>
            <person name="Russ C."/>
            <person name="Tyler B."/>
            <person name="van West P."/>
            <person name="Dieguez-Uribeondo J."/>
            <person name="Young S.K."/>
            <person name="Zeng Q."/>
            <person name="Gargeya S."/>
            <person name="Fitzgerald M."/>
            <person name="Abouelleil A."/>
            <person name="Alvarado L."/>
            <person name="Chapman S.B."/>
            <person name="Gainer-Dewar J."/>
            <person name="Goldberg J."/>
            <person name="Griggs A."/>
            <person name="Gujja S."/>
            <person name="Hansen M."/>
            <person name="Howarth C."/>
            <person name="Imamovic A."/>
            <person name="Ireland A."/>
            <person name="Larimer J."/>
            <person name="McCowan C."/>
            <person name="Murphy C."/>
            <person name="Pearson M."/>
            <person name="Poon T.W."/>
            <person name="Priest M."/>
            <person name="Roberts A."/>
            <person name="Saif S."/>
            <person name="Shea T."/>
            <person name="Sykes S."/>
            <person name="Wortman J."/>
            <person name="Nusbaum C."/>
            <person name="Birren B."/>
        </authorList>
    </citation>
    <scope>NUCLEOTIDE SEQUENCE [LARGE SCALE GENOMIC DNA]</scope>
    <source>
        <strain evidence="1">APO3</strain>
    </source>
</reference>
<sequence length="236" mass="25674">MADDESRNVISTRQQATTVQDLRDNRLADGSKKCYRGGLRHIVAWLRVAGRTGSINPDGSINLDVFTYEDFTEFVLHNVTALVVASVSSLVLLCLSINTIGTHSLRKVAATYAIAGSTSGPSIFNVCIRCGWSIGSVVERYVHYDGAGDQYVGRVGAGLPLGSGDFAVLPPHFIVGSDDAVSASGQLVFPRLWRHEELRGVLKSCLASLIYHKTFLENAFHRITPCCPVFFFLGTH</sequence>
<protein>
    <submittedName>
        <fullName evidence="1">Uncharacterized protein</fullName>
    </submittedName>
</protein>
<name>W4FTI4_APHAT</name>
<dbReference type="GeneID" id="20815611"/>
<dbReference type="RefSeq" id="XP_009839488.1">
    <property type="nucleotide sequence ID" value="XM_009841186.1"/>
</dbReference>
<dbReference type="GO" id="GO:0003677">
    <property type="term" value="F:DNA binding"/>
    <property type="evidence" value="ECO:0007669"/>
    <property type="project" value="InterPro"/>
</dbReference>
<organism evidence="1">
    <name type="scientific">Aphanomyces astaci</name>
    <name type="common">Crayfish plague agent</name>
    <dbReference type="NCBI Taxonomy" id="112090"/>
    <lineage>
        <taxon>Eukaryota</taxon>
        <taxon>Sar</taxon>
        <taxon>Stramenopiles</taxon>
        <taxon>Oomycota</taxon>
        <taxon>Saprolegniomycetes</taxon>
        <taxon>Saprolegniales</taxon>
        <taxon>Verrucalvaceae</taxon>
        <taxon>Aphanomyces</taxon>
    </lineage>
</organism>
<accession>W4FTI4</accession>
<dbReference type="OrthoDB" id="125011at2759"/>
<dbReference type="SUPFAM" id="SSF56349">
    <property type="entry name" value="DNA breaking-rejoining enzymes"/>
    <property type="match status" value="1"/>
</dbReference>